<organism evidence="2 3">
    <name type="scientific">Macrostomum lignano</name>
    <dbReference type="NCBI Taxonomy" id="282301"/>
    <lineage>
        <taxon>Eukaryota</taxon>
        <taxon>Metazoa</taxon>
        <taxon>Spiralia</taxon>
        <taxon>Lophotrochozoa</taxon>
        <taxon>Platyhelminthes</taxon>
        <taxon>Rhabditophora</taxon>
        <taxon>Macrostomorpha</taxon>
        <taxon>Macrostomida</taxon>
        <taxon>Macrostomidae</taxon>
        <taxon>Macrostomum</taxon>
    </lineage>
</organism>
<dbReference type="Proteomes" id="UP000095280">
    <property type="component" value="Unplaced"/>
</dbReference>
<reference evidence="3" key="1">
    <citation type="submission" date="2016-11" db="UniProtKB">
        <authorList>
            <consortium name="WormBaseParasite"/>
        </authorList>
    </citation>
    <scope>IDENTIFICATION</scope>
</reference>
<dbReference type="WBParaSite" id="maker-uti_cns_0000572-snap-gene-0.12-mRNA-1">
    <property type="protein sequence ID" value="maker-uti_cns_0000572-snap-gene-0.12-mRNA-1"/>
    <property type="gene ID" value="maker-uti_cns_0000572-snap-gene-0.12"/>
</dbReference>
<keyword evidence="2" id="KW-1185">Reference proteome</keyword>
<protein>
    <submittedName>
        <fullName evidence="3">Fmp27_GFWDK domain-containing protein</fullName>
    </submittedName>
</protein>
<evidence type="ECO:0000313" key="2">
    <source>
        <dbReference type="Proteomes" id="UP000095280"/>
    </source>
</evidence>
<evidence type="ECO:0000313" key="3">
    <source>
        <dbReference type="WBParaSite" id="maker-uti_cns_0000572-snap-gene-0.12-mRNA-1"/>
    </source>
</evidence>
<sequence>RCFQWRYCCKHKAQFAKIALQRQSNLMILQLGLLFLCLGHFGVETTSVHEVAISVRSVKSIVYRGMQLSIFEHVEMPRRYFFQPLSFLDAASARLVDNSELKLTELHFDVYLWTDEFIQLVESHFAEHKSVELLPLTEISLTWSKHASMWLGAEFNRTYRLLDEWKDGDKPHMRSTFTIFCDKRDACERLMSKFNQSNEAIGNIFDLRYKIQCDNSRNFSLTVRSNHFLQSSVFQYLDRFASQRPADRQVIIPEQSVNELADQVYTAALVELQREAKQHFTYVDSESRQAILADLHRHLRSRPVHSLSDFQWRNYVAWPADRLDMRPDKLAHMFNALFTASDRPLTVQLTSADRMNEVRETLPTAEFMKIDAFVRRYTPRRPTDTVPIPVTEVRDLSLALSSPVVWNVSTNRFTASPNSVMFRINIEQIKSEGTLLIRDVLVFYKETAHRDQVTPLDRSKGGIETTWRAQADQLDTNLQQLQQKVRQLESSLRRVLSEFDSWTSVYAPGGRGPSGVNLRSGEAPVEFYPPVGPREAMPDLAALRRSLASLETRVAGLAANRSRLYQPRFADSFCVLANRENPPGMTCQILSMIIPKKSLRYSPIFDRRIRYQEGRIGQSHLSELNDDFVAFSLKICCTA</sequence>
<keyword evidence="1" id="KW-0175">Coiled coil</keyword>
<dbReference type="AlphaFoldDB" id="A0A1I8G0X7"/>
<accession>A0A1I8G0X7</accession>
<evidence type="ECO:0000256" key="1">
    <source>
        <dbReference type="SAM" id="Coils"/>
    </source>
</evidence>
<feature type="coiled-coil region" evidence="1">
    <location>
        <begin position="464"/>
        <end position="498"/>
    </location>
</feature>
<proteinExistence type="predicted"/>
<name>A0A1I8G0X7_9PLAT</name>